<evidence type="ECO:0000259" key="4">
    <source>
        <dbReference type="PROSITE" id="PS50932"/>
    </source>
</evidence>
<dbReference type="InterPro" id="IPR010982">
    <property type="entry name" value="Lambda_DNA-bd_dom_sf"/>
</dbReference>
<proteinExistence type="predicted"/>
<dbReference type="PANTHER" id="PTHR30146">
    <property type="entry name" value="LACI-RELATED TRANSCRIPTIONAL REPRESSOR"/>
    <property type="match status" value="1"/>
</dbReference>
<evidence type="ECO:0000313" key="6">
    <source>
        <dbReference type="Proteomes" id="UP001589858"/>
    </source>
</evidence>
<reference evidence="5 6" key="1">
    <citation type="submission" date="2024-09" db="EMBL/GenBank/DDBJ databases">
        <authorList>
            <person name="Sun Q."/>
            <person name="Mori K."/>
        </authorList>
    </citation>
    <scope>NUCLEOTIDE SEQUENCE [LARGE SCALE GENOMIC DNA]</scope>
    <source>
        <strain evidence="5 6">CICC 11035S</strain>
    </source>
</reference>
<comment type="caution">
    <text evidence="5">The sequence shown here is derived from an EMBL/GenBank/DDBJ whole genome shotgun (WGS) entry which is preliminary data.</text>
</comment>
<name>A0ABV6SBL3_9SPHN</name>
<dbReference type="SUPFAM" id="SSF47413">
    <property type="entry name" value="lambda repressor-like DNA-binding domains"/>
    <property type="match status" value="1"/>
</dbReference>
<dbReference type="EMBL" id="JBHLTM010000075">
    <property type="protein sequence ID" value="MFC0686630.1"/>
    <property type="molecule type" value="Genomic_DNA"/>
</dbReference>
<dbReference type="InterPro" id="IPR028082">
    <property type="entry name" value="Peripla_BP_I"/>
</dbReference>
<gene>
    <name evidence="5" type="ORF">ACFFF8_18755</name>
</gene>
<keyword evidence="1" id="KW-0805">Transcription regulation</keyword>
<dbReference type="SMART" id="SM00354">
    <property type="entry name" value="HTH_LACI"/>
    <property type="match status" value="1"/>
</dbReference>
<dbReference type="Pfam" id="PF13377">
    <property type="entry name" value="Peripla_BP_3"/>
    <property type="match status" value="1"/>
</dbReference>
<dbReference type="PANTHER" id="PTHR30146:SF153">
    <property type="entry name" value="LACTOSE OPERON REPRESSOR"/>
    <property type="match status" value="1"/>
</dbReference>
<keyword evidence="6" id="KW-1185">Reference proteome</keyword>
<dbReference type="CDD" id="cd01392">
    <property type="entry name" value="HTH_LacI"/>
    <property type="match status" value="1"/>
</dbReference>
<dbReference type="Gene3D" id="1.10.260.40">
    <property type="entry name" value="lambda repressor-like DNA-binding domains"/>
    <property type="match status" value="1"/>
</dbReference>
<accession>A0ABV6SBL3</accession>
<dbReference type="CDD" id="cd01545">
    <property type="entry name" value="PBP1_SalR"/>
    <property type="match status" value="1"/>
</dbReference>
<dbReference type="Gene3D" id="3.40.50.2300">
    <property type="match status" value="2"/>
</dbReference>
<dbReference type="PRINTS" id="PR00036">
    <property type="entry name" value="HTHLACI"/>
</dbReference>
<feature type="domain" description="HTH lacI-type" evidence="4">
    <location>
        <begin position="2"/>
        <end position="56"/>
    </location>
</feature>
<evidence type="ECO:0000256" key="2">
    <source>
        <dbReference type="ARBA" id="ARBA00023125"/>
    </source>
</evidence>
<dbReference type="InterPro" id="IPR046335">
    <property type="entry name" value="LacI/GalR-like_sensor"/>
</dbReference>
<dbReference type="InterPro" id="IPR000843">
    <property type="entry name" value="HTH_LacI"/>
</dbReference>
<dbReference type="Proteomes" id="UP001589858">
    <property type="component" value="Unassembled WGS sequence"/>
</dbReference>
<protein>
    <submittedName>
        <fullName evidence="5">LacI family DNA-binding transcriptional regulator</fullName>
    </submittedName>
</protein>
<dbReference type="PROSITE" id="PS50932">
    <property type="entry name" value="HTH_LACI_2"/>
    <property type="match status" value="1"/>
</dbReference>
<dbReference type="PROSITE" id="PS00356">
    <property type="entry name" value="HTH_LACI_1"/>
    <property type="match status" value="1"/>
</dbReference>
<dbReference type="GO" id="GO:0003677">
    <property type="term" value="F:DNA binding"/>
    <property type="evidence" value="ECO:0007669"/>
    <property type="project" value="UniProtKB-KW"/>
</dbReference>
<evidence type="ECO:0000313" key="5">
    <source>
        <dbReference type="EMBL" id="MFC0686630.1"/>
    </source>
</evidence>
<keyword evidence="3" id="KW-0804">Transcription</keyword>
<organism evidence="5 6">
    <name type="scientific">Novosphingobium clariflavum</name>
    <dbReference type="NCBI Taxonomy" id="2029884"/>
    <lineage>
        <taxon>Bacteria</taxon>
        <taxon>Pseudomonadati</taxon>
        <taxon>Pseudomonadota</taxon>
        <taxon>Alphaproteobacteria</taxon>
        <taxon>Sphingomonadales</taxon>
        <taxon>Sphingomonadaceae</taxon>
        <taxon>Novosphingobium</taxon>
    </lineage>
</organism>
<keyword evidence="2 5" id="KW-0238">DNA-binding</keyword>
<sequence length="330" mass="35280">MASIRDVAAAAGVSIKTVSRVVNKAPNVSEDLRSRVTGAIERLGYRPNQSARRLAGGRSFMLAFLYNNPTPGYTSALQVGAANRCRELGYHLVVEPMPLDGPERFEILDRLVAALRPDGVFLAPPLSDDKALLQHLSELNLSCARLAGSIMAQSFNIPTPERAAGRMIADHLIELGHRRIGVITPPAGHRAAQARVEGFRDGLSAASGLAIDPMFVAGDFDFASGEQAAGQLLAQDPPPTAIFATNDAMALGVMTCAHRRGLKVPADLSIVGFDDTSASATTWPPLTTVRQPLEEMGRALVDALVGDVDEAPEFRFELVRRESTGPAPRR</sequence>
<dbReference type="RefSeq" id="WP_267218437.1">
    <property type="nucleotide sequence ID" value="NZ_JAPCWC010000001.1"/>
</dbReference>
<evidence type="ECO:0000256" key="1">
    <source>
        <dbReference type="ARBA" id="ARBA00023015"/>
    </source>
</evidence>
<evidence type="ECO:0000256" key="3">
    <source>
        <dbReference type="ARBA" id="ARBA00023163"/>
    </source>
</evidence>
<dbReference type="SUPFAM" id="SSF53822">
    <property type="entry name" value="Periplasmic binding protein-like I"/>
    <property type="match status" value="1"/>
</dbReference>
<dbReference type="Pfam" id="PF00356">
    <property type="entry name" value="LacI"/>
    <property type="match status" value="1"/>
</dbReference>